<proteinExistence type="predicted"/>
<sequence>MACATAGGTSFVWMVILLLLLSRVLMVILDRAGGLSAGGSAAFCRCCCGGGHDRTEAAAWAIPVAAESSVAAMPSGVIGRRVSAAGTTVRTAASSSSSSGRTSRGTSAGGPAPVSGLATLWASFPSTLAAAKHSATGRPGAVSCSRGHCRCPPRFPLQSLASTSAASPVVVSVGAGRFAGRGYTRNARRRGESLFQA</sequence>
<feature type="region of interest" description="Disordered" evidence="1">
    <location>
        <begin position="89"/>
        <end position="111"/>
    </location>
</feature>
<reference evidence="3" key="1">
    <citation type="submission" date="2019-12" db="EMBL/GenBank/DDBJ databases">
        <title>An insight into the sialome of adult female Ixodes ricinus ticks feeding for 6 days.</title>
        <authorList>
            <person name="Perner J."/>
            <person name="Ribeiro J.M.C."/>
        </authorList>
    </citation>
    <scope>NUCLEOTIDE SEQUENCE</scope>
    <source>
        <strain evidence="3">Semi-engorged</strain>
        <tissue evidence="3">Salivary glands</tissue>
    </source>
</reference>
<organism evidence="3">
    <name type="scientific">Ixodes ricinus</name>
    <name type="common">Common tick</name>
    <name type="synonym">Acarus ricinus</name>
    <dbReference type="NCBI Taxonomy" id="34613"/>
    <lineage>
        <taxon>Eukaryota</taxon>
        <taxon>Metazoa</taxon>
        <taxon>Ecdysozoa</taxon>
        <taxon>Arthropoda</taxon>
        <taxon>Chelicerata</taxon>
        <taxon>Arachnida</taxon>
        <taxon>Acari</taxon>
        <taxon>Parasitiformes</taxon>
        <taxon>Ixodida</taxon>
        <taxon>Ixodoidea</taxon>
        <taxon>Ixodidae</taxon>
        <taxon>Ixodinae</taxon>
        <taxon>Ixodes</taxon>
    </lineage>
</organism>
<keyword evidence="2" id="KW-0732">Signal</keyword>
<feature type="signal peptide" evidence="2">
    <location>
        <begin position="1"/>
        <end position="26"/>
    </location>
</feature>
<protein>
    <submittedName>
        <fullName evidence="3">Putative secreted protein</fullName>
    </submittedName>
</protein>
<feature type="compositionally biased region" description="Low complexity" evidence="1">
    <location>
        <begin position="89"/>
        <end position="110"/>
    </location>
</feature>
<name>A0A6B0V0S8_IXORI</name>
<evidence type="ECO:0000256" key="2">
    <source>
        <dbReference type="SAM" id="SignalP"/>
    </source>
</evidence>
<evidence type="ECO:0000256" key="1">
    <source>
        <dbReference type="SAM" id="MobiDB-lite"/>
    </source>
</evidence>
<accession>A0A6B0V0S8</accession>
<dbReference type="AlphaFoldDB" id="A0A6B0V0S8"/>
<feature type="chain" id="PRO_5025550333" evidence="2">
    <location>
        <begin position="27"/>
        <end position="197"/>
    </location>
</feature>
<dbReference type="EMBL" id="GIFC01013760">
    <property type="protein sequence ID" value="MXU95843.1"/>
    <property type="molecule type" value="Transcribed_RNA"/>
</dbReference>
<evidence type="ECO:0000313" key="3">
    <source>
        <dbReference type="EMBL" id="MXU95843.1"/>
    </source>
</evidence>